<dbReference type="InterPro" id="IPR006626">
    <property type="entry name" value="PbH1"/>
</dbReference>
<dbReference type="SUPFAM" id="SSF51126">
    <property type="entry name" value="Pectin lyase-like"/>
    <property type="match status" value="3"/>
</dbReference>
<feature type="domain" description="Right handed beta helix" evidence="1">
    <location>
        <begin position="106"/>
        <end position="263"/>
    </location>
</feature>
<evidence type="ECO:0000259" key="1">
    <source>
        <dbReference type="Pfam" id="PF13229"/>
    </source>
</evidence>
<dbReference type="GO" id="GO:0005576">
    <property type="term" value="C:extracellular region"/>
    <property type="evidence" value="ECO:0007669"/>
    <property type="project" value="UniProtKB-SubCell"/>
</dbReference>
<proteinExistence type="predicted"/>
<dbReference type="SMART" id="SM00710">
    <property type="entry name" value="PbH1"/>
    <property type="match status" value="10"/>
</dbReference>
<name>A0A8T3V9Q1_9EURY</name>
<sequence length="1577" mass="169893">MHFKVKIMGVNNRILIILSTFLILFVMLSSVSAADNETYLLKENEATFSELSREIGNGGNINLTKSLYTYDSGSTIEINRSGIINGKGAVIDMGGHDIKVFDIVTDGVTLKNLTIINVCSAASAIGAQKFITIENCNFINNSASNSYGAALSLIAGGNVLGCNFKNNSALGGGAVFTLKGTIENCNFEDNYSPYYGGAVYATSAEVTGCNFTNNRAITYAGALFLALGNISYCNFSSNSADYGGGAIYLSSGNISVCEFLNNTALFGAAAYISSGNVSDCIFTNNSASNGTLFISLGKVFNCAFLNNYASYCGGGVRSVLADVQYCYFTANSARICGGAVYFDDNGRVTDSVFTNNFARDGGALFFNKKGRVVKSDFINNYAEISSLGGGAVVSKGEAIIEYSKFVNNSASYCGGALNLLDKGDVKNCDFVNNSAVGGGALYISSGSIDKCNFSNNSASYGGALAFVSSMKIENSKFMDNVANMGSAVFKLSNTNTTDSIKNCVFLNNRANSDFLEVTQNESIISVVFTGKDNYLNAIWSETDFKFKNVEYWGVDGISNTDSSTYYSSFKESGQNITVIINDSGDIEEFVKTTDINGSFSFDLGEIKGSYIISIKHDEDSYYTACESVLEFSTRIPSSTKLKPLNEYVIQAQVSPNASRNVTFVIRDIKNEIVKTESVELVNSTASIDIYELGAGKYSITAYYSGDKVYDPSNDTILHEISNLDSVILIKTSNITVGESEIITVSINNKSCNYTLWINGDIYKMRDDSLILDSLSSGIYHVTAVFDGDGVYKASANSTIFEVIKRPVPIDADDVVINVDDTAVVSATVIKELAGEIISIEVNGISKDAVVNSDGIASATFKDIPSGTFAALISYGGNENYSKNKTTARISVNKITPDVTSQNISISSGSEAILNFTASNDRNATLLVNVNNVSYAVNIVNGSATLVISDLAVGNYSVDAIYLENDKYLLKAFDGISSISVAKVMANISISASNIKAGEKEDIIIALPRDATGDITLKVNDEVLSNYSRNENVISISMPINKSGNYSVSISLTGDAKYFDSNKTASFEVSKVDDYIILADALDVILGQNSTLTLLMPYDATGNLLINNKSYSVNETIILERENSAGNKSVSIYYLGDDKYASKNAEAYYGVNKATSNIIIDVNDTYIAGEEITINLTPVNSTGSVSLSINGEDYSVINNKVIIPKGLSNATYTIIAKLEGDDNYLESMNTSVFKVNQLNSTVKIIAPDVLKFYSGPEKLSVTVSENDTAVADIWAIFIINGVSYARKTNDMGIASLAINLDSGNYSAVVEVPEYEFIDIINVFVKPTIYADDLVKVFRNDTQYYALFLDGNGNKLINTTVSFNVHGVFYNRTTDASGHARLNINLESGSYIITAVNTVTGEMKSNTITVLSQIESEDLSKYYKNDSQFVVRIIDKNGSYAGANEKVTFNINGVIYVRHTNSTGHAVLNINLDSGDYIITTCYGDCAKSNTIHVLAILTGDDLEMHYGDGFKFTANLVDATGRPYVNQVVTFNINGVFYNRTTDVNGDARLNINLQEGKYIITSSYADASISNIVTVKA</sequence>
<dbReference type="InterPro" id="IPR013783">
    <property type="entry name" value="Ig-like_fold"/>
</dbReference>
<evidence type="ECO:0000313" key="3">
    <source>
        <dbReference type="Proteomes" id="UP000762703"/>
    </source>
</evidence>
<protein>
    <recommendedName>
        <fullName evidence="1">Right handed beta helix domain-containing protein</fullName>
    </recommendedName>
</protein>
<evidence type="ECO:0000313" key="2">
    <source>
        <dbReference type="EMBL" id="MBE6504467.1"/>
    </source>
</evidence>
<dbReference type="Pfam" id="PF13229">
    <property type="entry name" value="Beta_helix"/>
    <property type="match status" value="1"/>
</dbReference>
<dbReference type="Proteomes" id="UP000762703">
    <property type="component" value="Unassembled WGS sequence"/>
</dbReference>
<dbReference type="EMBL" id="SUTE01000012">
    <property type="protein sequence ID" value="MBE6504467.1"/>
    <property type="molecule type" value="Genomic_DNA"/>
</dbReference>
<dbReference type="PANTHER" id="PTHR11319:SF35">
    <property type="entry name" value="OUTER MEMBRANE PROTEIN PMPC-RELATED"/>
    <property type="match status" value="1"/>
</dbReference>
<comment type="caution">
    <text evidence="2">The sequence shown here is derived from an EMBL/GenBank/DDBJ whole genome shotgun (WGS) entry which is preliminary data.</text>
</comment>
<dbReference type="Gene3D" id="2.60.40.10">
    <property type="entry name" value="Immunoglobulins"/>
    <property type="match status" value="1"/>
</dbReference>
<gene>
    <name evidence="2" type="ORF">E7Z73_01805</name>
</gene>
<dbReference type="InterPro" id="IPR039448">
    <property type="entry name" value="Beta_helix"/>
</dbReference>
<dbReference type="InterPro" id="IPR011050">
    <property type="entry name" value="Pectin_lyase_fold/virulence"/>
</dbReference>
<accession>A0A8T3V9Q1</accession>
<reference evidence="2" key="1">
    <citation type="submission" date="2019-04" db="EMBL/GenBank/DDBJ databases">
        <title>Evolution of Biomass-Degrading Anaerobic Consortia Revealed by Metagenomics.</title>
        <authorList>
            <person name="Peng X."/>
        </authorList>
    </citation>
    <scope>NUCLEOTIDE SEQUENCE</scope>
    <source>
        <strain evidence="2">SIG12</strain>
    </source>
</reference>
<dbReference type="PANTHER" id="PTHR11319">
    <property type="entry name" value="G PROTEIN-COUPLED RECEPTOR-RELATED"/>
    <property type="match status" value="1"/>
</dbReference>
<organism evidence="2 3">
    <name type="scientific">Methanobrevibacter millerae</name>
    <dbReference type="NCBI Taxonomy" id="230361"/>
    <lineage>
        <taxon>Archaea</taxon>
        <taxon>Methanobacteriati</taxon>
        <taxon>Methanobacteriota</taxon>
        <taxon>Methanomada group</taxon>
        <taxon>Methanobacteria</taxon>
        <taxon>Methanobacteriales</taxon>
        <taxon>Methanobacteriaceae</taxon>
        <taxon>Methanobrevibacter</taxon>
    </lineage>
</organism>